<dbReference type="EMBL" id="JAOZYT010000078">
    <property type="protein sequence ID" value="MCW0524596.1"/>
    <property type="molecule type" value="Genomic_DNA"/>
</dbReference>
<dbReference type="InterPro" id="IPR046551">
    <property type="entry name" value="DUF6705"/>
</dbReference>
<evidence type="ECO:0000259" key="2">
    <source>
        <dbReference type="Pfam" id="PF20448"/>
    </source>
</evidence>
<comment type="caution">
    <text evidence="3">The sequence shown here is derived from an EMBL/GenBank/DDBJ whole genome shotgun (WGS) entry which is preliminary data.</text>
</comment>
<accession>A0AAP3AML0</accession>
<keyword evidence="1" id="KW-0732">Signal</keyword>
<sequence length="188" mass="22384">MKKIILIILLGIVHCFNAQRTISLAQAYEYSKSPNGIPEDVSYAKDINGDLNRFVGTWKGIYNGKTYEFNFVKKLNDDKYEVRWDFLIGRLKITDRNGKIIYNTFNEDDDKTYFSGWTFQRRTYMMDFIANTECNDSGVVFMEVYSKQPNKMRLYMDRDKIWYNPERCPNYETYEVTIPNEEIILTKQ</sequence>
<dbReference type="AlphaFoldDB" id="A0AAP3AML0"/>
<evidence type="ECO:0000313" key="3">
    <source>
        <dbReference type="EMBL" id="MCW0524596.1"/>
    </source>
</evidence>
<dbReference type="RefSeq" id="WP_004917547.1">
    <property type="nucleotide sequence ID" value="NZ_CP029760.1"/>
</dbReference>
<reference evidence="3" key="1">
    <citation type="submission" date="2022-10" db="EMBL/GenBank/DDBJ databases">
        <title>Sifting through the core-genome to identify putative cross-protective antigens against Riemerella anatipestifer.</title>
        <authorList>
            <person name="Zheng X."/>
            <person name="Zhang W."/>
        </authorList>
    </citation>
    <scope>NUCLEOTIDE SEQUENCE</scope>
    <source>
        <strain evidence="3">ZWRA178</strain>
    </source>
</reference>
<organism evidence="3 4">
    <name type="scientific">Riemerella anatipestifer</name>
    <name type="common">Moraxella anatipestifer</name>
    <dbReference type="NCBI Taxonomy" id="34085"/>
    <lineage>
        <taxon>Bacteria</taxon>
        <taxon>Pseudomonadati</taxon>
        <taxon>Bacteroidota</taxon>
        <taxon>Flavobacteriia</taxon>
        <taxon>Flavobacteriales</taxon>
        <taxon>Weeksellaceae</taxon>
        <taxon>Riemerella</taxon>
    </lineage>
</organism>
<feature type="signal peptide" evidence="1">
    <location>
        <begin position="1"/>
        <end position="18"/>
    </location>
</feature>
<evidence type="ECO:0000256" key="1">
    <source>
        <dbReference type="SAM" id="SignalP"/>
    </source>
</evidence>
<dbReference type="GeneID" id="93718203"/>
<proteinExistence type="predicted"/>
<name>A0AAP3AML0_RIEAN</name>
<evidence type="ECO:0000313" key="4">
    <source>
        <dbReference type="Proteomes" id="UP001207440"/>
    </source>
</evidence>
<protein>
    <recommendedName>
        <fullName evidence="2">DUF6705 domain-containing protein</fullName>
    </recommendedName>
</protein>
<feature type="domain" description="DUF6705" evidence="2">
    <location>
        <begin position="1"/>
        <end position="188"/>
    </location>
</feature>
<dbReference type="Proteomes" id="UP001207440">
    <property type="component" value="Unassembled WGS sequence"/>
</dbReference>
<dbReference type="Pfam" id="PF20448">
    <property type="entry name" value="DUF6705"/>
    <property type="match status" value="1"/>
</dbReference>
<feature type="chain" id="PRO_5042965437" description="DUF6705 domain-containing protein" evidence="1">
    <location>
        <begin position="19"/>
        <end position="188"/>
    </location>
</feature>
<gene>
    <name evidence="3" type="ORF">OKE68_09745</name>
</gene>